<evidence type="ECO:0000256" key="1">
    <source>
        <dbReference type="SAM" id="SignalP"/>
    </source>
</evidence>
<evidence type="ECO:0000313" key="3">
    <source>
        <dbReference type="Proteomes" id="UP001596978"/>
    </source>
</evidence>
<dbReference type="EMBL" id="JBHTJH010000017">
    <property type="protein sequence ID" value="MFD0863633.1"/>
    <property type="molecule type" value="Genomic_DNA"/>
</dbReference>
<organism evidence="2 3">
    <name type="scientific">Sungkyunkwania multivorans</name>
    <dbReference type="NCBI Taxonomy" id="1173618"/>
    <lineage>
        <taxon>Bacteria</taxon>
        <taxon>Pseudomonadati</taxon>
        <taxon>Bacteroidota</taxon>
        <taxon>Flavobacteriia</taxon>
        <taxon>Flavobacteriales</taxon>
        <taxon>Flavobacteriaceae</taxon>
        <taxon>Sungkyunkwania</taxon>
    </lineage>
</organism>
<dbReference type="NCBIfam" id="TIGR03519">
    <property type="entry name" value="T9SS_PorP_fam"/>
    <property type="match status" value="1"/>
</dbReference>
<feature type="signal peptide" evidence="1">
    <location>
        <begin position="1"/>
        <end position="20"/>
    </location>
</feature>
<dbReference type="Pfam" id="PF11751">
    <property type="entry name" value="PorP_SprF"/>
    <property type="match status" value="1"/>
</dbReference>
<reference evidence="3" key="1">
    <citation type="journal article" date="2019" name="Int. J. Syst. Evol. Microbiol.">
        <title>The Global Catalogue of Microorganisms (GCM) 10K type strain sequencing project: providing services to taxonomists for standard genome sequencing and annotation.</title>
        <authorList>
            <consortium name="The Broad Institute Genomics Platform"/>
            <consortium name="The Broad Institute Genome Sequencing Center for Infectious Disease"/>
            <person name="Wu L."/>
            <person name="Ma J."/>
        </authorList>
    </citation>
    <scope>NUCLEOTIDE SEQUENCE [LARGE SCALE GENOMIC DNA]</scope>
    <source>
        <strain evidence="3">CCUG 62952</strain>
    </source>
</reference>
<feature type="chain" id="PRO_5045575539" evidence="1">
    <location>
        <begin position="21"/>
        <end position="332"/>
    </location>
</feature>
<dbReference type="RefSeq" id="WP_386409841.1">
    <property type="nucleotide sequence ID" value="NZ_JBHTJH010000017.1"/>
</dbReference>
<comment type="caution">
    <text evidence="2">The sequence shown here is derived from an EMBL/GenBank/DDBJ whole genome shotgun (WGS) entry which is preliminary data.</text>
</comment>
<keyword evidence="1" id="KW-0732">Signal</keyword>
<name>A0ABW3D103_9FLAO</name>
<evidence type="ECO:0000313" key="2">
    <source>
        <dbReference type="EMBL" id="MFD0863633.1"/>
    </source>
</evidence>
<proteinExistence type="predicted"/>
<dbReference type="Proteomes" id="UP001596978">
    <property type="component" value="Unassembled WGS sequence"/>
</dbReference>
<dbReference type="InterPro" id="IPR019861">
    <property type="entry name" value="PorP/SprF_Bacteroidetes"/>
</dbReference>
<sequence>MKYKYCHLVIFLFVSSFLKAQEGIPVYLDYLSDNYYLVFPSMAGAGYGGKARLTARQQWFDQQEAPNLQTVNAHARVGQQSGIGGIVFRDQNGYHSQTGVQLTYAHHLNFWRGNDKEVNQLSFGLSLGVIQASLDETNFDPRDFDPLIAGIKQSTSYFNVDFGFSYHLLNLYAHFAVKNLLFANRNINSEIESNNQRNYLLAGGYVFEGKRGWSYEPSLLFQWYEFTGQGSIDINGKVYKDLEQATIWGGLSYRNSFDGAQFVDGVGVGEQRLQLISPIIGFNKNNWMFAYTYSYQIGDITFDSGGFHQITLGFNFLESQKPYDCKCPSVNY</sequence>
<protein>
    <submittedName>
        <fullName evidence="2">Type IX secretion system membrane protein PorP/SprF</fullName>
    </submittedName>
</protein>
<gene>
    <name evidence="2" type="ORF">ACFQ1M_15560</name>
</gene>
<accession>A0ABW3D103</accession>
<keyword evidence="3" id="KW-1185">Reference proteome</keyword>